<evidence type="ECO:0000313" key="4">
    <source>
        <dbReference type="Proteomes" id="UP001215598"/>
    </source>
</evidence>
<dbReference type="PANTHER" id="PTHR40465:SF1">
    <property type="entry name" value="DUF6534 DOMAIN-CONTAINING PROTEIN"/>
    <property type="match status" value="1"/>
</dbReference>
<evidence type="ECO:0000313" key="3">
    <source>
        <dbReference type="EMBL" id="KAJ7770749.1"/>
    </source>
</evidence>
<dbReference type="Proteomes" id="UP001215598">
    <property type="component" value="Unassembled WGS sequence"/>
</dbReference>
<keyword evidence="1" id="KW-0812">Transmembrane</keyword>
<sequence>MSGSPALLSTGPTVDVRLSYGPLLIGVLFNMILFGVLVTQIWAIFLVEVANSAVRPALSFPPSLTPATKCHPGQFANHVFNACANSLSFVVFINSYPKSEPLCVVVVGFPIQCFFIWRIRSLTHQNLIPAVILLFSLVSLGGGVWTTVMVLITGKFSRIPMLYRSAQVWLISISAACTDIAIALSLWLALRSKKTGFVLTDHVVDTIIRMTVQTEILTYAVCQSAYSSSFLSQSAVQHPGCRLLPDFVGMSFVSTRFLVKQCTYIILLHFLHSSFQLRNFLWNIPLSELYSNCLMSTLNARQRLNHSINEQMVGGTTGRADVVLTGPMFGGDSKARPETIVRAATMLSIN</sequence>
<reference evidence="3" key="1">
    <citation type="submission" date="2023-03" db="EMBL/GenBank/DDBJ databases">
        <title>Massive genome expansion in bonnet fungi (Mycena s.s.) driven by repeated elements and novel gene families across ecological guilds.</title>
        <authorList>
            <consortium name="Lawrence Berkeley National Laboratory"/>
            <person name="Harder C.B."/>
            <person name="Miyauchi S."/>
            <person name="Viragh M."/>
            <person name="Kuo A."/>
            <person name="Thoen E."/>
            <person name="Andreopoulos B."/>
            <person name="Lu D."/>
            <person name="Skrede I."/>
            <person name="Drula E."/>
            <person name="Henrissat B."/>
            <person name="Morin E."/>
            <person name="Kohler A."/>
            <person name="Barry K."/>
            <person name="LaButti K."/>
            <person name="Morin E."/>
            <person name="Salamov A."/>
            <person name="Lipzen A."/>
            <person name="Mereny Z."/>
            <person name="Hegedus B."/>
            <person name="Baldrian P."/>
            <person name="Stursova M."/>
            <person name="Weitz H."/>
            <person name="Taylor A."/>
            <person name="Grigoriev I.V."/>
            <person name="Nagy L.G."/>
            <person name="Martin F."/>
            <person name="Kauserud H."/>
        </authorList>
    </citation>
    <scope>NUCLEOTIDE SEQUENCE</scope>
    <source>
        <strain evidence="3">CBHHK182m</strain>
    </source>
</reference>
<dbReference type="InterPro" id="IPR045339">
    <property type="entry name" value="DUF6534"/>
</dbReference>
<dbReference type="Pfam" id="PF20152">
    <property type="entry name" value="DUF6534"/>
    <property type="match status" value="1"/>
</dbReference>
<dbReference type="AlphaFoldDB" id="A0AAD7JSD7"/>
<feature type="transmembrane region" description="Helical" evidence="1">
    <location>
        <begin position="20"/>
        <end position="47"/>
    </location>
</feature>
<dbReference type="PANTHER" id="PTHR40465">
    <property type="entry name" value="CHROMOSOME 1, WHOLE GENOME SHOTGUN SEQUENCE"/>
    <property type="match status" value="1"/>
</dbReference>
<name>A0AAD7JSD7_9AGAR</name>
<feature type="transmembrane region" description="Helical" evidence="1">
    <location>
        <begin position="131"/>
        <end position="156"/>
    </location>
</feature>
<proteinExistence type="predicted"/>
<feature type="domain" description="DUF6534" evidence="2">
    <location>
        <begin position="175"/>
        <end position="303"/>
    </location>
</feature>
<organism evidence="3 4">
    <name type="scientific">Mycena metata</name>
    <dbReference type="NCBI Taxonomy" id="1033252"/>
    <lineage>
        <taxon>Eukaryota</taxon>
        <taxon>Fungi</taxon>
        <taxon>Dikarya</taxon>
        <taxon>Basidiomycota</taxon>
        <taxon>Agaricomycotina</taxon>
        <taxon>Agaricomycetes</taxon>
        <taxon>Agaricomycetidae</taxon>
        <taxon>Agaricales</taxon>
        <taxon>Marasmiineae</taxon>
        <taxon>Mycenaceae</taxon>
        <taxon>Mycena</taxon>
    </lineage>
</organism>
<dbReference type="EMBL" id="JARKIB010000016">
    <property type="protein sequence ID" value="KAJ7770749.1"/>
    <property type="molecule type" value="Genomic_DNA"/>
</dbReference>
<protein>
    <recommendedName>
        <fullName evidence="2">DUF6534 domain-containing protein</fullName>
    </recommendedName>
</protein>
<gene>
    <name evidence="3" type="ORF">B0H16DRAFT_1306820</name>
</gene>
<accession>A0AAD7JSD7</accession>
<keyword evidence="4" id="KW-1185">Reference proteome</keyword>
<keyword evidence="1" id="KW-0472">Membrane</keyword>
<evidence type="ECO:0000259" key="2">
    <source>
        <dbReference type="Pfam" id="PF20152"/>
    </source>
</evidence>
<keyword evidence="1" id="KW-1133">Transmembrane helix</keyword>
<evidence type="ECO:0000256" key="1">
    <source>
        <dbReference type="SAM" id="Phobius"/>
    </source>
</evidence>
<feature type="transmembrane region" description="Helical" evidence="1">
    <location>
        <begin position="168"/>
        <end position="190"/>
    </location>
</feature>
<comment type="caution">
    <text evidence="3">The sequence shown here is derived from an EMBL/GenBank/DDBJ whole genome shotgun (WGS) entry which is preliminary data.</text>
</comment>